<name>A0A192Y565_9CAUD</name>
<dbReference type="PROSITE" id="PS00616">
    <property type="entry name" value="HIS_ACID_PHOSPHAT_1"/>
    <property type="match status" value="1"/>
</dbReference>
<dbReference type="Proteomes" id="UP000224336">
    <property type="component" value="Segment"/>
</dbReference>
<proteinExistence type="predicted"/>
<dbReference type="EMBL" id="KU521356">
    <property type="protein sequence ID" value="ANM45044.1"/>
    <property type="molecule type" value="Genomic_DNA"/>
</dbReference>
<evidence type="ECO:0000313" key="2">
    <source>
        <dbReference type="Proteomes" id="UP000224336"/>
    </source>
</evidence>
<accession>A0A192Y565</accession>
<evidence type="ECO:0000313" key="1">
    <source>
        <dbReference type="EMBL" id="ANM45044.1"/>
    </source>
</evidence>
<gene>
    <name evidence="1" type="ORF">KTN4_286</name>
</gene>
<organism evidence="1 2">
    <name type="scientific">Pseudomonas phage KTN4</name>
    <dbReference type="NCBI Taxonomy" id="1862701"/>
    <lineage>
        <taxon>Viruses</taxon>
        <taxon>Duplodnaviria</taxon>
        <taxon>Heunggongvirae</taxon>
        <taxon>Uroviricota</taxon>
        <taxon>Caudoviricetes</taxon>
        <taxon>Chimalliviridae</taxon>
        <taxon>Phikzvirus</taxon>
        <taxon>Phikzvirus phiKZ</taxon>
    </lineage>
</organism>
<dbReference type="InterPro" id="IPR033379">
    <property type="entry name" value="Acid_Pase_AS"/>
</dbReference>
<protein>
    <submittedName>
        <fullName evidence="1">Uncharacterized protein</fullName>
    </submittedName>
</protein>
<reference evidence="1 2" key="1">
    <citation type="journal article" date="2016" name="Sci. Rep.">
        <title>A proposed integrated approach for the preclinical evaluation of phage therapy in Pseudomonas infections.</title>
        <authorList>
            <person name="Danis-Wlodarczyk K."/>
            <person name="Vandenheuvel D."/>
            <person name="Jang H.B."/>
            <person name="Briers Y."/>
            <person name="Olszak T."/>
            <person name="Arabski M."/>
            <person name="Wasik S."/>
            <person name="Drabik M."/>
            <person name="Higgins G."/>
            <person name="Tyrrell J."/>
            <person name="Harvey B.J."/>
            <person name="Noben J.P."/>
            <person name="Lavigne R."/>
            <person name="Drulis-Kawa Z."/>
        </authorList>
    </citation>
    <scope>NUCLEOTIDE SEQUENCE [LARGE SCALE GENOMIC DNA]</scope>
</reference>
<sequence>MTMSTLGWDLNGGALDTLYQLVRHGFREPGEIPSKAGAVDLEQLRLIDYFPDGSGIELTLLGSVVGDHIVNHKELIGFKIDFAERCGNGELDGKPIRVLSDHDDNIVFVRDLIQTAGFKISDLTSEHDYAVFQINDPDTDGKYITLYPGDIVVKTGSGYIVHTTTENQSR</sequence>